<name>A0A0F9L7N9_9ZZZZ</name>
<dbReference type="AlphaFoldDB" id="A0A0F9L7N9"/>
<evidence type="ECO:0000313" key="1">
    <source>
        <dbReference type="EMBL" id="KKM89523.1"/>
    </source>
</evidence>
<protein>
    <submittedName>
        <fullName evidence="1">Uncharacterized protein</fullName>
    </submittedName>
</protein>
<organism evidence="1">
    <name type="scientific">marine sediment metagenome</name>
    <dbReference type="NCBI Taxonomy" id="412755"/>
    <lineage>
        <taxon>unclassified sequences</taxon>
        <taxon>metagenomes</taxon>
        <taxon>ecological metagenomes</taxon>
    </lineage>
</organism>
<dbReference type="EMBL" id="LAZR01006805">
    <property type="protein sequence ID" value="KKM89523.1"/>
    <property type="molecule type" value="Genomic_DNA"/>
</dbReference>
<accession>A0A0F9L7N9</accession>
<sequence length="38" mass="4287">MSTDQFKLVFISAFEAARTIRRGDVSSLELTKLILESI</sequence>
<reference evidence="1" key="1">
    <citation type="journal article" date="2015" name="Nature">
        <title>Complex archaea that bridge the gap between prokaryotes and eukaryotes.</title>
        <authorList>
            <person name="Spang A."/>
            <person name="Saw J.H."/>
            <person name="Jorgensen S.L."/>
            <person name="Zaremba-Niedzwiedzka K."/>
            <person name="Martijn J."/>
            <person name="Lind A.E."/>
            <person name="van Eijk R."/>
            <person name="Schleper C."/>
            <person name="Guy L."/>
            <person name="Ettema T.J."/>
        </authorList>
    </citation>
    <scope>NUCLEOTIDE SEQUENCE</scope>
</reference>
<proteinExistence type="predicted"/>
<gene>
    <name evidence="1" type="ORF">LCGC14_1247870</name>
</gene>
<comment type="caution">
    <text evidence="1">The sequence shown here is derived from an EMBL/GenBank/DDBJ whole genome shotgun (WGS) entry which is preliminary data.</text>
</comment>